<organism evidence="1">
    <name type="scientific">Thermosulfurimonas dismutans</name>
    <dbReference type="NCBI Taxonomy" id="999894"/>
    <lineage>
        <taxon>Bacteria</taxon>
        <taxon>Pseudomonadati</taxon>
        <taxon>Thermodesulfobacteriota</taxon>
        <taxon>Thermodesulfobacteria</taxon>
        <taxon>Thermodesulfobacteriales</taxon>
        <taxon>Thermodesulfobacteriaceae</taxon>
        <taxon>Thermosulfurimonas</taxon>
    </lineage>
</organism>
<dbReference type="PANTHER" id="PTHR30348:SF4">
    <property type="entry name" value="DUF72 DOMAIN-CONTAINING PROTEIN"/>
    <property type="match status" value="1"/>
</dbReference>
<dbReference type="InterPro" id="IPR036520">
    <property type="entry name" value="UPF0759_sf"/>
</dbReference>
<dbReference type="Pfam" id="PF01904">
    <property type="entry name" value="DUF72"/>
    <property type="match status" value="1"/>
</dbReference>
<dbReference type="Gene3D" id="3.20.20.410">
    <property type="entry name" value="Protein of unknown function UPF0759"/>
    <property type="match status" value="1"/>
</dbReference>
<dbReference type="SUPFAM" id="SSF117396">
    <property type="entry name" value="TM1631-like"/>
    <property type="match status" value="1"/>
</dbReference>
<dbReference type="AlphaFoldDB" id="A0A7C3CJP4"/>
<evidence type="ECO:0000313" key="1">
    <source>
        <dbReference type="EMBL" id="HFC97391.1"/>
    </source>
</evidence>
<dbReference type="Proteomes" id="UP000886043">
    <property type="component" value="Unassembled WGS sequence"/>
</dbReference>
<protein>
    <submittedName>
        <fullName evidence="1">DUF72 domain-containing protein</fullName>
    </submittedName>
</protein>
<comment type="caution">
    <text evidence="1">The sequence shown here is derived from an EMBL/GenBank/DDBJ whole genome shotgun (WGS) entry which is preliminary data.</text>
</comment>
<sequence>MFPGPKSDRRMGTCSYGMKVWIGTCGNRVALARYVKLFSALEINATFYRFPTEKSLKNWEKVFRKTEGFLLSLKAFQGFTHPTSSPTWRRSGLSREEISALKDQVGCLRLTERTREYLRETLTLCRRLSAGYLLFQLPGKCQGKDLAPFFEEWRKLVPEGPPYPALEIRWEDPDLLLHLWQTYRVVPAFDPLLFPGFLSVLRALPRLYFRLHGERRGGRIHYGKRYSDEELLELSELVRSLRCEEVCVFFNNIYMHEDALRFLEIWKGGR</sequence>
<reference evidence="1" key="1">
    <citation type="journal article" date="2020" name="mSystems">
        <title>Genome- and Community-Level Interaction Insights into Carbon Utilization and Element Cycling Functions of Hydrothermarchaeota in Hydrothermal Sediment.</title>
        <authorList>
            <person name="Zhou Z."/>
            <person name="Liu Y."/>
            <person name="Xu W."/>
            <person name="Pan J."/>
            <person name="Luo Z.H."/>
            <person name="Li M."/>
        </authorList>
    </citation>
    <scope>NUCLEOTIDE SEQUENCE [LARGE SCALE GENOMIC DNA]</scope>
    <source>
        <strain evidence="1">HyVt-483</strain>
    </source>
</reference>
<gene>
    <name evidence="1" type="ORF">ENJ40_02880</name>
</gene>
<name>A0A7C3CJP4_9BACT</name>
<dbReference type="PANTHER" id="PTHR30348">
    <property type="entry name" value="UNCHARACTERIZED PROTEIN YECE"/>
    <property type="match status" value="1"/>
</dbReference>
<accession>A0A7C3CJP4</accession>
<dbReference type="EMBL" id="DRMH01000029">
    <property type="protein sequence ID" value="HFC97391.1"/>
    <property type="molecule type" value="Genomic_DNA"/>
</dbReference>
<dbReference type="InterPro" id="IPR002763">
    <property type="entry name" value="DUF72"/>
</dbReference>
<proteinExistence type="predicted"/>